<proteinExistence type="predicted"/>
<organism evidence="1 2">
    <name type="scientific">Schaalia cardiffensis F0333</name>
    <dbReference type="NCBI Taxonomy" id="888050"/>
    <lineage>
        <taxon>Bacteria</taxon>
        <taxon>Bacillati</taxon>
        <taxon>Actinomycetota</taxon>
        <taxon>Actinomycetes</taxon>
        <taxon>Actinomycetales</taxon>
        <taxon>Actinomycetaceae</taxon>
        <taxon>Schaalia</taxon>
    </lineage>
</organism>
<gene>
    <name evidence="1" type="ORF">HMPREF9004_0643</name>
</gene>
<accession>N6WEB9</accession>
<dbReference type="HOGENOM" id="CLU_1551986_0_0_11"/>
<dbReference type="PATRIC" id="fig|888050.3.peg.613"/>
<dbReference type="RefSeq" id="WP_005962372.1">
    <property type="nucleotide sequence ID" value="NZ_CP040505.1"/>
</dbReference>
<dbReference type="AlphaFoldDB" id="N6WEB9"/>
<sequence>MSTYSNSSTLSQKRLTRASWQCEPLNGDARLVLERIESGPDTRWYGIASTTVGALSVVADKSGLRACGGQSIDLATMYELRLWVPSFALEAHGHGLWARELRWLNGSHVVDLRVFSDPSKGEVCWCRAGEYVQHSPGGVPVSATMPTVEVFCEEQLYSNVVFVDELMTGKWA</sequence>
<reference evidence="1 2" key="1">
    <citation type="submission" date="2013-03" db="EMBL/GenBank/DDBJ databases">
        <title>Reference genome for the Human Microbiome Project.</title>
        <authorList>
            <person name="Aqrawi P."/>
            <person name="Ayvaz T."/>
            <person name="Bess C."/>
            <person name="Blankenburg K."/>
            <person name="Coyle M."/>
            <person name="Deng J."/>
            <person name="Forbes L."/>
            <person name="Fowler G."/>
            <person name="Francisco L."/>
            <person name="Fu Q."/>
            <person name="Gibbs R."/>
            <person name="Gross S."/>
            <person name="Gubbala S."/>
            <person name="Hale W."/>
            <person name="Hemphill L."/>
            <person name="Highlander S."/>
            <person name="Hirani K."/>
            <person name="Jackson L."/>
            <person name="Jakkamsetti A."/>
            <person name="Javaid M."/>
            <person name="Jayaseelan J.C."/>
            <person name="Jiang H."/>
            <person name="Joshi V."/>
            <person name="Korchina V."/>
            <person name="Kovar C."/>
            <person name="Lara F."/>
            <person name="Lee S."/>
            <person name="Liu Y."/>
            <person name="Mata R."/>
            <person name="Mathew T."/>
            <person name="Munidasa M."/>
            <person name="Muzny D."/>
            <person name="Nazareth L."/>
            <person name="Ngo R."/>
            <person name="Nguyen L."/>
            <person name="Nguyen N."/>
            <person name="Okwuonu G."/>
            <person name="Ongeri F."/>
            <person name="Palculict T."/>
            <person name="Patil S."/>
            <person name="Petrosino J."/>
            <person name="Pham C."/>
            <person name="Pham P."/>
            <person name="Pu L.-L."/>
            <person name="Qin X."/>
            <person name="Qu J."/>
            <person name="Reid J."/>
            <person name="Ross M."/>
            <person name="Ruth R."/>
            <person name="Saada N."/>
            <person name="San Lucas F."/>
            <person name="Santibanez J."/>
            <person name="Shang Y."/>
            <person name="Simmons D."/>
            <person name="Song X.-Z."/>
            <person name="Tang L.-Y."/>
            <person name="Thornton R."/>
            <person name="Warren J."/>
            <person name="Weissenberger G."/>
            <person name="Wilczek-Boney K."/>
            <person name="Worley K."/>
            <person name="Youmans B."/>
            <person name="Zhang J."/>
            <person name="Zhang L."/>
            <person name="Zhao Z."/>
            <person name="Zhou C."/>
            <person name="Zhu D."/>
            <person name="Zhu Y."/>
        </authorList>
    </citation>
    <scope>NUCLEOTIDE SEQUENCE [LARGE SCALE GENOMIC DNA]</scope>
    <source>
        <strain evidence="1 2">F0333</strain>
    </source>
</reference>
<dbReference type="OrthoDB" id="3254141at2"/>
<evidence type="ECO:0000313" key="1">
    <source>
        <dbReference type="EMBL" id="ENO18594.1"/>
    </source>
</evidence>
<name>N6WEB9_9ACTO</name>
<comment type="caution">
    <text evidence="1">The sequence shown here is derived from an EMBL/GenBank/DDBJ whole genome shotgun (WGS) entry which is preliminary data.</text>
</comment>
<keyword evidence="2" id="KW-1185">Reference proteome</keyword>
<dbReference type="EMBL" id="AQHZ01000010">
    <property type="protein sequence ID" value="ENO18594.1"/>
    <property type="molecule type" value="Genomic_DNA"/>
</dbReference>
<evidence type="ECO:0000313" key="2">
    <source>
        <dbReference type="Proteomes" id="UP000013015"/>
    </source>
</evidence>
<dbReference type="Proteomes" id="UP000013015">
    <property type="component" value="Unassembled WGS sequence"/>
</dbReference>
<dbReference type="STRING" id="888050.HMPREF9004_0643"/>
<protein>
    <submittedName>
        <fullName evidence="1">Uncharacterized protein</fullName>
    </submittedName>
</protein>
<dbReference type="eggNOG" id="ENOG5031GYH">
    <property type="taxonomic scope" value="Bacteria"/>
</dbReference>